<dbReference type="PROSITE" id="PS00028">
    <property type="entry name" value="ZINC_FINGER_C2H2_1"/>
    <property type="match status" value="1"/>
</dbReference>
<sequence length="585" mass="66979">MLILRTASKYSVQFILDQANLNVSESYCSSKYFFTGKSKKDSKTSPNKFRDNQETLSLVLKSYLNKQPKVSIYSVTLSFPNTMDLQQQRLLAEILQQPEPKTLRLKVYQTTPEHQQQQILDSDITANNSWFASFAMQRNRTAYPNFISNLDSSAFPLSPNSHQIFSGFNSMMNTNYLPAVASSTVPLLNIPLIEETQIDELAGFLVVDELQKMANSSKQTWQNLIQHQEIHLPRVTIAQHGLYQQVPSVSSFMKRWISESLQQQAVVGSTQMTTAIKRARVIVIEPEMKSAPCCSSNVSSENSTIRRMDWSEKKIEKLGSHIYGKRKGRNIKCDIGNQNDNVKKEDAEDVQYVDVESVDEKLDSKEQRKALIEFYRKVKTIRMSYATEDLLICQMCEQKVQNSDSLILIHLYGHAEVMPYRCKMCGASECQLERIYAHIKQGHPNKDPSITYENRRNMAQLISLLRTCFPRNITKTKATYCDLIDKICAVAKKKSLAKLTCVVCRRKISTRKKSLVHHGQAHLHYRCRNCGIILFDETTIVEHCTKKHGVIDSQRRTHYDACINTSDKREIALKNCFGNILDEKA</sequence>
<evidence type="ECO:0000313" key="5">
    <source>
        <dbReference type="WBParaSite" id="BPAG_0001408201-mRNA-1"/>
    </source>
</evidence>
<gene>
    <name evidence="3" type="ORF">BPAG_LOCUS14010</name>
</gene>
<evidence type="ECO:0000313" key="4">
    <source>
        <dbReference type="Proteomes" id="UP000278627"/>
    </source>
</evidence>
<evidence type="ECO:0000256" key="1">
    <source>
        <dbReference type="PROSITE-ProRule" id="PRU00042"/>
    </source>
</evidence>
<keyword evidence="1" id="KW-0863">Zinc-finger</keyword>
<dbReference type="InterPro" id="IPR013087">
    <property type="entry name" value="Znf_C2H2_type"/>
</dbReference>
<dbReference type="Gene3D" id="3.30.160.60">
    <property type="entry name" value="Classic Zinc Finger"/>
    <property type="match status" value="1"/>
</dbReference>
<organism evidence="5">
    <name type="scientific">Brugia pahangi</name>
    <name type="common">Filarial nematode worm</name>
    <dbReference type="NCBI Taxonomy" id="6280"/>
    <lineage>
        <taxon>Eukaryota</taxon>
        <taxon>Metazoa</taxon>
        <taxon>Ecdysozoa</taxon>
        <taxon>Nematoda</taxon>
        <taxon>Chromadorea</taxon>
        <taxon>Rhabditida</taxon>
        <taxon>Spirurina</taxon>
        <taxon>Spiruromorpha</taxon>
        <taxon>Filarioidea</taxon>
        <taxon>Onchocercidae</taxon>
        <taxon>Brugia</taxon>
    </lineage>
</organism>
<feature type="domain" description="C2H2-type" evidence="2">
    <location>
        <begin position="420"/>
        <end position="448"/>
    </location>
</feature>
<reference evidence="3 4" key="2">
    <citation type="submission" date="2018-11" db="EMBL/GenBank/DDBJ databases">
        <authorList>
            <consortium name="Pathogen Informatics"/>
        </authorList>
    </citation>
    <scope>NUCLEOTIDE SEQUENCE [LARGE SCALE GENOMIC DNA]</scope>
</reference>
<keyword evidence="1" id="KW-0862">Zinc</keyword>
<dbReference type="SMART" id="SM00355">
    <property type="entry name" value="ZnF_C2H2"/>
    <property type="match status" value="4"/>
</dbReference>
<name>A0A0N4TYI5_BRUPA</name>
<dbReference type="AlphaFoldDB" id="A0A0N4TYI5"/>
<evidence type="ECO:0000313" key="3">
    <source>
        <dbReference type="EMBL" id="VDN95195.1"/>
    </source>
</evidence>
<dbReference type="PROSITE" id="PS50157">
    <property type="entry name" value="ZINC_FINGER_C2H2_2"/>
    <property type="match status" value="1"/>
</dbReference>
<dbReference type="GO" id="GO:0008270">
    <property type="term" value="F:zinc ion binding"/>
    <property type="evidence" value="ECO:0007669"/>
    <property type="project" value="UniProtKB-KW"/>
</dbReference>
<dbReference type="STRING" id="6280.A0A0N4TYI5"/>
<dbReference type="EMBL" id="UZAD01013494">
    <property type="protein sequence ID" value="VDN95195.1"/>
    <property type="molecule type" value="Genomic_DNA"/>
</dbReference>
<dbReference type="WBParaSite" id="BPAG_0001408201-mRNA-1">
    <property type="protein sequence ID" value="BPAG_0001408201-mRNA-1"/>
    <property type="gene ID" value="BPAG_0001408201"/>
</dbReference>
<accession>A0A0N4TYI5</accession>
<keyword evidence="4" id="KW-1185">Reference proteome</keyword>
<proteinExistence type="predicted"/>
<reference evidence="5" key="1">
    <citation type="submission" date="2017-02" db="UniProtKB">
        <authorList>
            <consortium name="WormBaseParasite"/>
        </authorList>
    </citation>
    <scope>IDENTIFICATION</scope>
</reference>
<protein>
    <submittedName>
        <fullName evidence="5">C2H2-type domain-containing protein</fullName>
    </submittedName>
</protein>
<evidence type="ECO:0000259" key="2">
    <source>
        <dbReference type="PROSITE" id="PS50157"/>
    </source>
</evidence>
<dbReference type="Proteomes" id="UP000278627">
    <property type="component" value="Unassembled WGS sequence"/>
</dbReference>
<keyword evidence="1" id="KW-0479">Metal-binding</keyword>